<feature type="domain" description="DDE-1" evidence="2">
    <location>
        <begin position="21"/>
        <end position="152"/>
    </location>
</feature>
<feature type="region of interest" description="Disordered" evidence="1">
    <location>
        <begin position="250"/>
        <end position="281"/>
    </location>
</feature>
<feature type="non-terminal residue" evidence="3">
    <location>
        <position position="331"/>
    </location>
</feature>
<dbReference type="Pfam" id="PF03184">
    <property type="entry name" value="DDE_1"/>
    <property type="match status" value="1"/>
</dbReference>
<dbReference type="InterPro" id="IPR004875">
    <property type="entry name" value="DDE_SF_endonuclease_dom"/>
</dbReference>
<dbReference type="GO" id="GO:0003676">
    <property type="term" value="F:nucleic acid binding"/>
    <property type="evidence" value="ECO:0007669"/>
    <property type="project" value="InterPro"/>
</dbReference>
<evidence type="ECO:0000259" key="2">
    <source>
        <dbReference type="Pfam" id="PF03184"/>
    </source>
</evidence>
<dbReference type="AlphaFoldDB" id="A0A4S8LMC7"/>
<sequence length="331" mass="36240">SRVAGGAGKRTQHQQGGTNRENTTAIVTICADGTTLCLMIIFKGTNLWSAWCQHNVANATFACSPKGWTDSQIAIHWIKTQFDPQTRNKAQGRCRALFMDGHSTHFTEPVIEFGLSVGIRIAGYPPHCTHALQGLDVVRFAKMKTELKKTVADFEEEYQHPVAKADFTRVFGTAFIKSFMEDSVHAAWKATGLHPFDPSAIKPEQMKPAEAKSVKGLFALTQTSPVKAIIKSFQTYSPLEVEIDPSNAHAPISAIPSSSQTTPGDMPPVPTPTSIQDDTPSKRMRILTSSLAVTSSGSFLISKTPYTSLTPFPRLLQKTEIDIPEPDWSLI</sequence>
<evidence type="ECO:0000313" key="3">
    <source>
        <dbReference type="EMBL" id="THU90241.1"/>
    </source>
</evidence>
<dbReference type="EMBL" id="ML179341">
    <property type="protein sequence ID" value="THU90241.1"/>
    <property type="molecule type" value="Genomic_DNA"/>
</dbReference>
<evidence type="ECO:0000313" key="4">
    <source>
        <dbReference type="Proteomes" id="UP000297245"/>
    </source>
</evidence>
<protein>
    <submittedName>
        <fullName evidence="3">DDE-domain-containing protein</fullName>
    </submittedName>
</protein>
<evidence type="ECO:0000256" key="1">
    <source>
        <dbReference type="SAM" id="MobiDB-lite"/>
    </source>
</evidence>
<keyword evidence="4" id="KW-1185">Reference proteome</keyword>
<feature type="non-terminal residue" evidence="3">
    <location>
        <position position="1"/>
    </location>
</feature>
<gene>
    <name evidence="3" type="ORF">K435DRAFT_566158</name>
</gene>
<organism evidence="3 4">
    <name type="scientific">Dendrothele bispora (strain CBS 962.96)</name>
    <dbReference type="NCBI Taxonomy" id="1314807"/>
    <lineage>
        <taxon>Eukaryota</taxon>
        <taxon>Fungi</taxon>
        <taxon>Dikarya</taxon>
        <taxon>Basidiomycota</taxon>
        <taxon>Agaricomycotina</taxon>
        <taxon>Agaricomycetes</taxon>
        <taxon>Agaricomycetidae</taxon>
        <taxon>Agaricales</taxon>
        <taxon>Agaricales incertae sedis</taxon>
        <taxon>Dendrothele</taxon>
    </lineage>
</organism>
<dbReference type="OrthoDB" id="2917041at2759"/>
<feature type="compositionally biased region" description="Low complexity" evidence="1">
    <location>
        <begin position="250"/>
        <end position="259"/>
    </location>
</feature>
<proteinExistence type="predicted"/>
<accession>A0A4S8LMC7</accession>
<reference evidence="3 4" key="1">
    <citation type="journal article" date="2019" name="Nat. Ecol. Evol.">
        <title>Megaphylogeny resolves global patterns of mushroom evolution.</title>
        <authorList>
            <person name="Varga T."/>
            <person name="Krizsan K."/>
            <person name="Foldi C."/>
            <person name="Dima B."/>
            <person name="Sanchez-Garcia M."/>
            <person name="Sanchez-Ramirez S."/>
            <person name="Szollosi G.J."/>
            <person name="Szarkandi J.G."/>
            <person name="Papp V."/>
            <person name="Albert L."/>
            <person name="Andreopoulos W."/>
            <person name="Angelini C."/>
            <person name="Antonin V."/>
            <person name="Barry K.W."/>
            <person name="Bougher N.L."/>
            <person name="Buchanan P."/>
            <person name="Buyck B."/>
            <person name="Bense V."/>
            <person name="Catcheside P."/>
            <person name="Chovatia M."/>
            <person name="Cooper J."/>
            <person name="Damon W."/>
            <person name="Desjardin D."/>
            <person name="Finy P."/>
            <person name="Geml J."/>
            <person name="Haridas S."/>
            <person name="Hughes K."/>
            <person name="Justo A."/>
            <person name="Karasinski D."/>
            <person name="Kautmanova I."/>
            <person name="Kiss B."/>
            <person name="Kocsube S."/>
            <person name="Kotiranta H."/>
            <person name="LaButti K.M."/>
            <person name="Lechner B.E."/>
            <person name="Liimatainen K."/>
            <person name="Lipzen A."/>
            <person name="Lukacs Z."/>
            <person name="Mihaltcheva S."/>
            <person name="Morgado L.N."/>
            <person name="Niskanen T."/>
            <person name="Noordeloos M.E."/>
            <person name="Ohm R.A."/>
            <person name="Ortiz-Santana B."/>
            <person name="Ovrebo C."/>
            <person name="Racz N."/>
            <person name="Riley R."/>
            <person name="Savchenko A."/>
            <person name="Shiryaev A."/>
            <person name="Soop K."/>
            <person name="Spirin V."/>
            <person name="Szebenyi C."/>
            <person name="Tomsovsky M."/>
            <person name="Tulloss R.E."/>
            <person name="Uehling J."/>
            <person name="Grigoriev I.V."/>
            <person name="Vagvolgyi C."/>
            <person name="Papp T."/>
            <person name="Martin F.M."/>
            <person name="Miettinen O."/>
            <person name="Hibbett D.S."/>
            <person name="Nagy L.G."/>
        </authorList>
    </citation>
    <scope>NUCLEOTIDE SEQUENCE [LARGE SCALE GENOMIC DNA]</scope>
    <source>
        <strain evidence="3 4">CBS 962.96</strain>
    </source>
</reference>
<name>A0A4S8LMC7_DENBC</name>
<dbReference type="Proteomes" id="UP000297245">
    <property type="component" value="Unassembled WGS sequence"/>
</dbReference>